<dbReference type="Pfam" id="PF13076">
    <property type="entry name" value="Fur_reg_FbpA"/>
    <property type="match status" value="1"/>
</dbReference>
<evidence type="ECO:0008006" key="3">
    <source>
        <dbReference type="Google" id="ProtNLM"/>
    </source>
</evidence>
<dbReference type="RefSeq" id="WP_191269253.1">
    <property type="nucleotide sequence ID" value="NZ_BNDS01000001.1"/>
</dbReference>
<evidence type="ECO:0000313" key="2">
    <source>
        <dbReference type="Proteomes" id="UP000637074"/>
    </source>
</evidence>
<dbReference type="InterPro" id="IPR025072">
    <property type="entry name" value="Fur_reg_FbpA"/>
</dbReference>
<accession>A0ABQ3MW69</accession>
<name>A0ABQ3MW69_9BACI</name>
<reference evidence="1 2" key="1">
    <citation type="journal article" date="2022" name="Int. J. Syst. Evol. Microbiol.">
        <title>Neobacillus kokaensis sp. nov., isolated from soil.</title>
        <authorList>
            <person name="Yuki K."/>
            <person name="Matsubara H."/>
            <person name="Yamaguchi S."/>
        </authorList>
    </citation>
    <scope>NUCLEOTIDE SEQUENCE [LARGE SCALE GENOMIC DNA]</scope>
    <source>
        <strain evidence="1 2">LOB 377</strain>
    </source>
</reference>
<gene>
    <name evidence="1" type="ORF">AM1BK_04570</name>
</gene>
<dbReference type="Proteomes" id="UP000637074">
    <property type="component" value="Unassembled WGS sequence"/>
</dbReference>
<proteinExistence type="predicted"/>
<comment type="caution">
    <text evidence="1">The sequence shown here is derived from an EMBL/GenBank/DDBJ whole genome shotgun (WGS) entry which is preliminary data.</text>
</comment>
<organism evidence="1 2">
    <name type="scientific">Neobacillus kokaensis</name>
    <dbReference type="NCBI Taxonomy" id="2759023"/>
    <lineage>
        <taxon>Bacteria</taxon>
        <taxon>Bacillati</taxon>
        <taxon>Bacillota</taxon>
        <taxon>Bacilli</taxon>
        <taxon>Bacillales</taxon>
        <taxon>Bacillaceae</taxon>
        <taxon>Neobacillus</taxon>
    </lineage>
</organism>
<protein>
    <recommendedName>
        <fullName evidence="3">Fur-regulated basic protein FbpA</fullName>
    </recommendedName>
</protein>
<keyword evidence="2" id="KW-1185">Reference proteome</keyword>
<dbReference type="EMBL" id="BNDS01000001">
    <property type="protein sequence ID" value="GHH96914.1"/>
    <property type="molecule type" value="Genomic_DNA"/>
</dbReference>
<sequence length="56" mass="6575">MKDFLQDAVQDKRQILIEKLIKSGVFKINEKHLYEGSMSELENLYQEIRNCEAVTS</sequence>
<evidence type="ECO:0000313" key="1">
    <source>
        <dbReference type="EMBL" id="GHH96914.1"/>
    </source>
</evidence>